<comment type="caution">
    <text evidence="1">The sequence shown here is derived from an EMBL/GenBank/DDBJ whole genome shotgun (WGS) entry which is preliminary data.</text>
</comment>
<organism evidence="1 2">
    <name type="scientific">Acrasis kona</name>
    <dbReference type="NCBI Taxonomy" id="1008807"/>
    <lineage>
        <taxon>Eukaryota</taxon>
        <taxon>Discoba</taxon>
        <taxon>Heterolobosea</taxon>
        <taxon>Tetramitia</taxon>
        <taxon>Eutetramitia</taxon>
        <taxon>Acrasidae</taxon>
        <taxon>Acrasis</taxon>
    </lineage>
</organism>
<sequence>MYTQHLYYGGQVGLRSHTGRFVCVEPNDRIIVDRSQMNVWETFTVLSAQNKPFGSPVMVGDSIWLRTYHGKFLGVNDRNNAQSLRTYAHVTHSLQWETFTIADGYNVYGNYGSPLNIQNPIALRTSHNTFLCDENSELVGNLSHSQ</sequence>
<reference evidence="1 2" key="1">
    <citation type="submission" date="2024-03" db="EMBL/GenBank/DDBJ databases">
        <title>The Acrasis kona genome and developmental transcriptomes reveal deep origins of eukaryotic multicellular pathways.</title>
        <authorList>
            <person name="Sheikh S."/>
            <person name="Fu C.-J."/>
            <person name="Brown M.W."/>
            <person name="Baldauf S.L."/>
        </authorList>
    </citation>
    <scope>NUCLEOTIDE SEQUENCE [LARGE SCALE GENOMIC DNA]</scope>
    <source>
        <strain evidence="1 2">ATCC MYA-3509</strain>
    </source>
</reference>
<keyword evidence="2" id="KW-1185">Reference proteome</keyword>
<proteinExistence type="predicted"/>
<dbReference type="Gene3D" id="2.80.10.50">
    <property type="match status" value="1"/>
</dbReference>
<name>A0AAW2YNL1_9EUKA</name>
<dbReference type="AlphaFoldDB" id="A0AAW2YNL1"/>
<protein>
    <submittedName>
        <fullName evidence="1">Uncharacterized protein</fullName>
    </submittedName>
</protein>
<dbReference type="EMBL" id="JAOPGA020000460">
    <property type="protein sequence ID" value="KAL0478699.1"/>
    <property type="molecule type" value="Genomic_DNA"/>
</dbReference>
<dbReference type="InterPro" id="IPR008999">
    <property type="entry name" value="Actin-crosslinking"/>
</dbReference>
<gene>
    <name evidence="1" type="ORF">AKO1_008277</name>
</gene>
<evidence type="ECO:0000313" key="1">
    <source>
        <dbReference type="EMBL" id="KAL0478699.1"/>
    </source>
</evidence>
<dbReference type="SUPFAM" id="SSF50405">
    <property type="entry name" value="Actin-crosslinking proteins"/>
    <property type="match status" value="1"/>
</dbReference>
<dbReference type="CDD" id="cd00257">
    <property type="entry name" value="beta-trefoil_FSCN-like"/>
    <property type="match status" value="1"/>
</dbReference>
<accession>A0AAW2YNL1</accession>
<evidence type="ECO:0000313" key="2">
    <source>
        <dbReference type="Proteomes" id="UP001431209"/>
    </source>
</evidence>
<dbReference type="Proteomes" id="UP001431209">
    <property type="component" value="Unassembled WGS sequence"/>
</dbReference>